<evidence type="ECO:0000256" key="3">
    <source>
        <dbReference type="PROSITE-ProRule" id="PRU10141"/>
    </source>
</evidence>
<evidence type="ECO:0000256" key="2">
    <source>
        <dbReference type="ARBA" id="ARBA00022840"/>
    </source>
</evidence>
<dbReference type="PROSITE" id="PS00109">
    <property type="entry name" value="PROTEIN_KINASE_TYR"/>
    <property type="match status" value="1"/>
</dbReference>
<dbReference type="GO" id="GO:0004674">
    <property type="term" value="F:protein serine/threonine kinase activity"/>
    <property type="evidence" value="ECO:0007669"/>
    <property type="project" value="TreeGrafter"/>
</dbReference>
<evidence type="ECO:0000313" key="5">
    <source>
        <dbReference type="EMBL" id="AGD92767.1"/>
    </source>
</evidence>
<dbReference type="SUPFAM" id="SSF47954">
    <property type="entry name" value="Cyclin-like"/>
    <property type="match status" value="1"/>
</dbReference>
<keyword evidence="1 3" id="KW-0547">Nucleotide-binding</keyword>
<reference evidence="5 6" key="1">
    <citation type="journal article" date="2013" name="Clin. Infect. Dis.">
        <title>First isolation of Mimivirus in a patient with pneumonia.</title>
        <authorList>
            <person name="Saadi H."/>
            <person name="Pagnier I."/>
            <person name="Colson P."/>
            <person name="Cherif J.K."/>
            <person name="Beji M."/>
            <person name="Boughalmi M."/>
            <person name="Azza S."/>
            <person name="Armstrong N."/>
            <person name="Robert C."/>
            <person name="Fournous G."/>
            <person name="La Scola B."/>
            <person name="Raoult D."/>
        </authorList>
    </citation>
    <scope>NUCLEOTIDE SEQUENCE [LARGE SCALE GENOMIC DNA]</scope>
    <source>
        <strain evidence="5">LBA111</strain>
    </source>
</reference>
<proteinExistence type="predicted"/>
<dbReference type="InterPro" id="IPR000719">
    <property type="entry name" value="Prot_kinase_dom"/>
</dbReference>
<dbReference type="PANTHER" id="PTHR24056">
    <property type="entry name" value="CELL DIVISION PROTEIN KINASE"/>
    <property type="match status" value="1"/>
</dbReference>
<evidence type="ECO:0000259" key="4">
    <source>
        <dbReference type="PROSITE" id="PS50011"/>
    </source>
</evidence>
<dbReference type="Pfam" id="PF00134">
    <property type="entry name" value="Cyclin_N"/>
    <property type="match status" value="1"/>
</dbReference>
<dbReference type="InterPro" id="IPR050108">
    <property type="entry name" value="CDK"/>
</dbReference>
<dbReference type="InterPro" id="IPR036915">
    <property type="entry name" value="Cyclin-like_sf"/>
</dbReference>
<feature type="binding site" evidence="3">
    <location>
        <position position="267"/>
    </location>
    <ligand>
        <name>ATP</name>
        <dbReference type="ChEBI" id="CHEBI:30616"/>
    </ligand>
</feature>
<dbReference type="InterPro" id="IPR006671">
    <property type="entry name" value="Cyclin_N"/>
</dbReference>
<dbReference type="Gene3D" id="1.10.472.10">
    <property type="entry name" value="Cyclin-like"/>
    <property type="match status" value="1"/>
</dbReference>
<dbReference type="PROSITE" id="PS50011">
    <property type="entry name" value="PROTEIN_KINASE_DOM"/>
    <property type="match status" value="1"/>
</dbReference>
<dbReference type="InterPro" id="IPR017441">
    <property type="entry name" value="Protein_kinase_ATP_BS"/>
</dbReference>
<dbReference type="SUPFAM" id="SSF56112">
    <property type="entry name" value="Protein kinase-like (PK-like)"/>
    <property type="match status" value="1"/>
</dbReference>
<gene>
    <name evidence="5" type="ORF">LBA_00849</name>
</gene>
<feature type="domain" description="Protein kinase" evidence="4">
    <location>
        <begin position="240"/>
        <end position="528"/>
    </location>
</feature>
<protein>
    <submittedName>
        <fullName evidence="5">Putative serine/threonine-protein kinase</fullName>
    </submittedName>
</protein>
<dbReference type="InterPro" id="IPR011009">
    <property type="entry name" value="Kinase-like_dom_sf"/>
</dbReference>
<organism evidence="5 6">
    <name type="scientific">Megavirus lba</name>
    <dbReference type="NCBI Taxonomy" id="1235314"/>
    <lineage>
        <taxon>Viruses</taxon>
        <taxon>Varidnaviria</taxon>
        <taxon>Bamfordvirae</taxon>
        <taxon>Nucleocytoviricota</taxon>
        <taxon>Megaviricetes</taxon>
        <taxon>Imitervirales</taxon>
        <taxon>Mimiviridae</taxon>
        <taxon>Megamimivirinae</taxon>
        <taxon>Megavirus</taxon>
        <taxon>Megavirus chilense</taxon>
    </lineage>
</organism>
<keyword evidence="5" id="KW-0808">Transferase</keyword>
<dbReference type="Proteomes" id="UP000236749">
    <property type="component" value="Segment"/>
</dbReference>
<dbReference type="Gene3D" id="3.30.200.20">
    <property type="entry name" value="Phosphorylase Kinase, domain 1"/>
    <property type="match status" value="1"/>
</dbReference>
<sequence length="535" mass="62578">MFQVTVVNKMPYDTFQLSVVLLDQYLLNKSITIETNDISKFAIVCITIASKINDLKSIDIEHASQICQDKYNARDLCNIEIDILDKLNYCVMKSICWSHIKNYTVKNNIDANIYNIVHYLSHITIYKPDYMLIPTNILADKIILLSNTIYNHIENINNIINEDIIYAHIYQQCVLNIANHETIYANIFFDKINVRNLIQKQIMAIEKNTCANNLISDKYTYQAYIPKQYHKYKHEEIINRNDIKTIGKGNYGTVYECKLLDQIVALKVCNNYTFFDDGINKTIISEINCLSILNHKNIIKMYGYYYDIRNDSMFISLELASGPLSNFINNIPDTTKFDYISQIIKGIKYMHKNNIMHRDLTIQNILVDANGCIKICDFGMSKQFVDIDIVGNYNYNICSLETRALELLLENESYNSKVDVWACACIMYHILFGNGLFSGTTEFTMLDSIFKIFGTPLDDHYPEICDQVIFKKYFSLKNYIIHDGFGMTKLKMKYPHIHNIIRDMFTYDIHKRLNIFQVSDLLNETEYFKKFFRIL</sequence>
<keyword evidence="2 3" id="KW-0067">ATP-binding</keyword>
<dbReference type="GO" id="GO:0005524">
    <property type="term" value="F:ATP binding"/>
    <property type="evidence" value="ECO:0007669"/>
    <property type="project" value="UniProtKB-UniRule"/>
</dbReference>
<keyword evidence="5" id="KW-0418">Kinase</keyword>
<dbReference type="Pfam" id="PF00069">
    <property type="entry name" value="Pkinase"/>
    <property type="match status" value="1"/>
</dbReference>
<evidence type="ECO:0000256" key="1">
    <source>
        <dbReference type="ARBA" id="ARBA00022741"/>
    </source>
</evidence>
<evidence type="ECO:0000313" key="6">
    <source>
        <dbReference type="Proteomes" id="UP000236749"/>
    </source>
</evidence>
<accession>L7Y3R8</accession>
<dbReference type="Gene3D" id="1.10.510.10">
    <property type="entry name" value="Transferase(Phosphotransferase) domain 1"/>
    <property type="match status" value="1"/>
</dbReference>
<dbReference type="PROSITE" id="PS00107">
    <property type="entry name" value="PROTEIN_KINASE_ATP"/>
    <property type="match status" value="1"/>
</dbReference>
<name>L7Y3R8_9VIRU</name>
<dbReference type="EMBL" id="JX885207">
    <property type="protein sequence ID" value="AGD92767.1"/>
    <property type="molecule type" value="Genomic_DNA"/>
</dbReference>
<dbReference type="InterPro" id="IPR008266">
    <property type="entry name" value="Tyr_kinase_AS"/>
</dbReference>